<protein>
    <recommendedName>
        <fullName evidence="4">Parvovirus non-structural protein 1 helicase domain-containing protein</fullName>
    </recommendedName>
</protein>
<keyword evidence="3" id="KW-1185">Reference proteome</keyword>
<dbReference type="Proteomes" id="UP000054324">
    <property type="component" value="Unassembled WGS sequence"/>
</dbReference>
<evidence type="ECO:0000313" key="2">
    <source>
        <dbReference type="EMBL" id="KER25618.1"/>
    </source>
</evidence>
<dbReference type="KEGG" id="ovi:T265_14183"/>
<feature type="non-terminal residue" evidence="2">
    <location>
        <position position="740"/>
    </location>
</feature>
<feature type="compositionally biased region" description="Polar residues" evidence="1">
    <location>
        <begin position="19"/>
        <end position="32"/>
    </location>
</feature>
<dbReference type="RefSeq" id="XP_009170655.1">
    <property type="nucleotide sequence ID" value="XM_009172391.1"/>
</dbReference>
<reference evidence="2 3" key="1">
    <citation type="submission" date="2013-11" db="EMBL/GenBank/DDBJ databases">
        <title>Opisthorchis viverrini - life in the bile duct.</title>
        <authorList>
            <person name="Young N.D."/>
            <person name="Nagarajan N."/>
            <person name="Lin S.J."/>
            <person name="Korhonen P.K."/>
            <person name="Jex A.R."/>
            <person name="Hall R.S."/>
            <person name="Safavi-Hemami H."/>
            <person name="Kaewkong W."/>
            <person name="Bertrand D."/>
            <person name="Gao S."/>
            <person name="Seet Q."/>
            <person name="Wongkham S."/>
            <person name="Teh B.T."/>
            <person name="Wongkham C."/>
            <person name="Intapan P.M."/>
            <person name="Maleewong W."/>
            <person name="Yang X."/>
            <person name="Hu M."/>
            <person name="Wang Z."/>
            <person name="Hofmann A."/>
            <person name="Sternberg P.W."/>
            <person name="Tan P."/>
            <person name="Wang J."/>
            <person name="Gasser R.B."/>
        </authorList>
    </citation>
    <scope>NUCLEOTIDE SEQUENCE [LARGE SCALE GENOMIC DNA]</scope>
</reference>
<dbReference type="AlphaFoldDB" id="A0A074ZEL5"/>
<feature type="compositionally biased region" description="Low complexity" evidence="1">
    <location>
        <begin position="399"/>
        <end position="413"/>
    </location>
</feature>
<feature type="region of interest" description="Disordered" evidence="1">
    <location>
        <begin position="385"/>
        <end position="425"/>
    </location>
</feature>
<gene>
    <name evidence="2" type="ORF">T265_14183</name>
</gene>
<dbReference type="CTD" id="20328349"/>
<dbReference type="InterPro" id="IPR027417">
    <property type="entry name" value="P-loop_NTPase"/>
</dbReference>
<evidence type="ECO:0008006" key="4">
    <source>
        <dbReference type="Google" id="ProtNLM"/>
    </source>
</evidence>
<dbReference type="EMBL" id="KL596771">
    <property type="protein sequence ID" value="KER25618.1"/>
    <property type="molecule type" value="Genomic_DNA"/>
</dbReference>
<feature type="region of interest" description="Disordered" evidence="1">
    <location>
        <begin position="1"/>
        <end position="41"/>
    </location>
</feature>
<evidence type="ECO:0000313" key="3">
    <source>
        <dbReference type="Proteomes" id="UP000054324"/>
    </source>
</evidence>
<accession>A0A074ZEL5</accession>
<proteinExistence type="predicted"/>
<organism evidence="2 3">
    <name type="scientific">Opisthorchis viverrini</name>
    <name type="common">Southeast Asian liver fluke</name>
    <dbReference type="NCBI Taxonomy" id="6198"/>
    <lineage>
        <taxon>Eukaryota</taxon>
        <taxon>Metazoa</taxon>
        <taxon>Spiralia</taxon>
        <taxon>Lophotrochozoa</taxon>
        <taxon>Platyhelminthes</taxon>
        <taxon>Trematoda</taxon>
        <taxon>Digenea</taxon>
        <taxon>Opisthorchiida</taxon>
        <taxon>Opisthorchiata</taxon>
        <taxon>Opisthorchiidae</taxon>
        <taxon>Opisthorchis</taxon>
    </lineage>
</organism>
<evidence type="ECO:0000256" key="1">
    <source>
        <dbReference type="SAM" id="MobiDB-lite"/>
    </source>
</evidence>
<dbReference type="Gene3D" id="3.40.50.300">
    <property type="entry name" value="P-loop containing nucleotide triphosphate hydrolases"/>
    <property type="match status" value="1"/>
</dbReference>
<sequence>MEGPAGRSPVYGGNPPSPTLSFEQWVENQNHQPPSPDLFSDTAVDEEFWTSHQDNPAQADTVPVIQTPPAQYRPPMLDLSNVWHSKRRQLFSPEPSMTDNNKLWTFVYRGQPPRFERGTRANCLYVDHGDHYHFVFECCPQNKTRTIQRLIEIGNLDRRQSMSIMATVQPVINWNHFAAYLVRAAQTPITCIGKKLEHLRDDLYMIPRERKDCATLLRDDRGSKQKHNNINRKRRRELMKGLIEAYDARSYNEFYMAMSCDDRDDIYDEYGPQWKETAEHSINNYIAGMLSKQLAMRFEEILMTNYHNRQCPTPTNTLDGEYWLDQLMSANKINKQQFLTDLTLVMNKVCTRKNASVIEGPTTTGKTLFVKLIAENYIYGTVQRPPTTTTIKPEEQETKPTTATTTATTTTVAPKKEQEEPETVSIMETKRQRLDTQEDESYGPNLAVAKHAQSLFGIHYYKTDVTVTRKQHLTLAQYKPADTGITQYYVTCIPYQIFEFWTVNKGGDNFRDPLANLVAVYDYIHYNSGSIRSSHFVPLQQSLSSTTQQDTPALNTTPYAYIAKDSLGILDGITSPTAIDINTMVNQQIKLPSNTYWNKDSDEGLLGLANVKTFHQGETVHYNFKFDNQMNCLKQKTPCWDNTFGHYFPLAAGKPLNTGIAMNIQLNETQAGYQYKIPEYDLPFLFLFLPFIEQVNNTETIARLYAHLLMETQLNFTLWTVPDGAKHLTGNMHNKNQLEP</sequence>
<dbReference type="GeneID" id="20328349"/>
<name>A0A074ZEL5_OPIVI</name>